<evidence type="ECO:0000313" key="2">
    <source>
        <dbReference type="EMBL" id="UXE60552.1"/>
    </source>
</evidence>
<feature type="transmembrane region" description="Helical" evidence="1">
    <location>
        <begin position="100"/>
        <end position="121"/>
    </location>
</feature>
<keyword evidence="1" id="KW-1133">Transmembrane helix</keyword>
<feature type="transmembrane region" description="Helical" evidence="1">
    <location>
        <begin position="46"/>
        <end position="65"/>
    </location>
</feature>
<reference evidence="2" key="1">
    <citation type="submission" date="2021-04" db="EMBL/GenBank/DDBJ databases">
        <title>Genome sequence of Woronichinia naegeliana from Washington state freshwater lake bloom.</title>
        <authorList>
            <person name="Dreher T.W."/>
        </authorList>
    </citation>
    <scope>NUCLEOTIDE SEQUENCE</scope>
    <source>
        <strain evidence="2">WA131</strain>
    </source>
</reference>
<accession>A0A977PVK4</accession>
<proteinExistence type="predicted"/>
<gene>
    <name evidence="2" type="ORF">KA717_34390</name>
</gene>
<keyword evidence="1" id="KW-0812">Transmembrane</keyword>
<feature type="transmembrane region" description="Helical" evidence="1">
    <location>
        <begin position="203"/>
        <end position="224"/>
    </location>
</feature>
<feature type="transmembrane region" description="Helical" evidence="1">
    <location>
        <begin position="170"/>
        <end position="191"/>
    </location>
</feature>
<organism evidence="2">
    <name type="scientific">Woronichinia naegeliana WA131</name>
    <dbReference type="NCBI Taxonomy" id="2824559"/>
    <lineage>
        <taxon>Bacteria</taxon>
        <taxon>Bacillati</taxon>
        <taxon>Cyanobacteriota</taxon>
        <taxon>Cyanophyceae</taxon>
        <taxon>Synechococcales</taxon>
        <taxon>Coelosphaeriaceae</taxon>
        <taxon>Woronichinia</taxon>
    </lineage>
</organism>
<dbReference type="Proteomes" id="UP001065613">
    <property type="component" value="Chromosome"/>
</dbReference>
<name>A0A977PVK4_9CYAN</name>
<dbReference type="KEGG" id="wna:KA717_34390"/>
<evidence type="ECO:0000256" key="1">
    <source>
        <dbReference type="SAM" id="Phobius"/>
    </source>
</evidence>
<sequence length="280" mass="32471">MQRSSDFAPKSKPNLFEPRLTMSNIENTNNNKTPNYVFNVTFNPEIFRIIGYVGFIVMLVVGSFLTNKFSGVDPQTTTIYKLFGFNHSCYVIDYEPSRTVSAMLLPFWEIPFVLYIIFSFLRVQDAYREKKAPLFAFIVSAICLPIALLLTVWVRIVFVWNPEVNFMNHYLPYIGLQVLFFLIAFENFLYFYAMKALPFNNNWILAIGYLVLLLVVTLLYVVFGMSSGLGHPILDLINNNGQRLFFRILSSTYTFLVLPIPLILSFWEIRRSPKHTLSLD</sequence>
<dbReference type="AlphaFoldDB" id="A0A977PVK4"/>
<feature type="transmembrane region" description="Helical" evidence="1">
    <location>
        <begin position="133"/>
        <end position="158"/>
    </location>
</feature>
<feature type="transmembrane region" description="Helical" evidence="1">
    <location>
        <begin position="244"/>
        <end position="267"/>
    </location>
</feature>
<dbReference type="EMBL" id="CP073041">
    <property type="protein sequence ID" value="UXE60552.1"/>
    <property type="molecule type" value="Genomic_DNA"/>
</dbReference>
<protein>
    <submittedName>
        <fullName evidence="2">Uncharacterized protein</fullName>
    </submittedName>
</protein>
<keyword evidence="1" id="KW-0472">Membrane</keyword>